<dbReference type="AlphaFoldDB" id="A0A2Y9C9A6"/>
<dbReference type="Proteomes" id="UP000251571">
    <property type="component" value="Unassembled WGS sequence"/>
</dbReference>
<evidence type="ECO:0000313" key="3">
    <source>
        <dbReference type="Proteomes" id="UP000245839"/>
    </source>
</evidence>
<protein>
    <recommendedName>
        <fullName evidence="5">Glycosyl transferase family 8</fullName>
    </recommendedName>
</protein>
<dbReference type="SUPFAM" id="SSF53448">
    <property type="entry name" value="Nucleotide-diphospho-sugar transferases"/>
    <property type="match status" value="1"/>
</dbReference>
<dbReference type="EMBL" id="UETC01000028">
    <property type="protein sequence ID" value="SSA51923.1"/>
    <property type="molecule type" value="Genomic_DNA"/>
</dbReference>
<dbReference type="InterPro" id="IPR029044">
    <property type="entry name" value="Nucleotide-diphossugar_trans"/>
</dbReference>
<evidence type="ECO:0000313" key="4">
    <source>
        <dbReference type="Proteomes" id="UP000251571"/>
    </source>
</evidence>
<dbReference type="OrthoDB" id="564871at2"/>
<sequence length="269" mass="30929">MKKQVICIRWGTKYGPDYVNRLYGMVARNLTPPFDFFCITDRDEGLRPEVRVVPLPELGFTLEGIHHGIWDKSRLWQPRLGDITGPVLFMDLDLVVTGPLDGFFEQGHPDDVILARNPTTPFEKLGQTSLYRFPVGGLVPLWEKFRADPVRIAAEHKFEQRFVTRNAPGGAKFWPKGWVAHFRHHCARPFPLNYFAEPRLPPDARVVIFAGGLNPPDAIAGRWWPHLPVLSPAEHIRAALTAPEHAGKRLRYLRHYIKPTSWVREHWVE</sequence>
<dbReference type="EMBL" id="QGDJ01000028">
    <property type="protein sequence ID" value="PWJ09842.1"/>
    <property type="molecule type" value="Genomic_DNA"/>
</dbReference>
<dbReference type="Proteomes" id="UP000245839">
    <property type="component" value="Unassembled WGS sequence"/>
</dbReference>
<accession>A0A2Y9C9A6</accession>
<name>A0A2Y9C9A6_9RHOB</name>
<gene>
    <name evidence="1" type="ORF">BCF38_1283</name>
    <name evidence="2" type="ORF">SAMN05421539_1283</name>
</gene>
<evidence type="ECO:0008006" key="5">
    <source>
        <dbReference type="Google" id="ProtNLM"/>
    </source>
</evidence>
<dbReference type="RefSeq" id="WP_109566596.1">
    <property type="nucleotide sequence ID" value="NZ_QGDJ01000028.1"/>
</dbReference>
<evidence type="ECO:0000313" key="1">
    <source>
        <dbReference type="EMBL" id="PWJ09842.1"/>
    </source>
</evidence>
<keyword evidence="3" id="KW-1185">Reference proteome</keyword>
<reference evidence="1 3" key="2">
    <citation type="submission" date="2018-03" db="EMBL/GenBank/DDBJ databases">
        <title>Genomic Encyclopedia of Archaeal and Bacterial Type Strains, Phase II (KMG-II): from individual species to whole genera.</title>
        <authorList>
            <person name="Goeker M."/>
        </authorList>
    </citation>
    <scope>NUCLEOTIDE SEQUENCE [LARGE SCALE GENOMIC DNA]</scope>
    <source>
        <strain evidence="1 3">DSM 25227</strain>
    </source>
</reference>
<reference evidence="2 4" key="1">
    <citation type="submission" date="2016-10" db="EMBL/GenBank/DDBJ databases">
        <authorList>
            <person name="Cai Z."/>
        </authorList>
    </citation>
    <scope>NUCLEOTIDE SEQUENCE [LARGE SCALE GENOMIC DNA]</scope>
    <source>
        <strain evidence="2 4">DSM 25227</strain>
    </source>
</reference>
<proteinExistence type="predicted"/>
<organism evidence="2 4">
    <name type="scientific">Jannaschia seohaensis</name>
    <dbReference type="NCBI Taxonomy" id="475081"/>
    <lineage>
        <taxon>Bacteria</taxon>
        <taxon>Pseudomonadati</taxon>
        <taxon>Pseudomonadota</taxon>
        <taxon>Alphaproteobacteria</taxon>
        <taxon>Rhodobacterales</taxon>
        <taxon>Roseobacteraceae</taxon>
        <taxon>Jannaschia</taxon>
    </lineage>
</organism>
<evidence type="ECO:0000313" key="2">
    <source>
        <dbReference type="EMBL" id="SSA51923.1"/>
    </source>
</evidence>